<keyword evidence="2" id="KW-1185">Reference proteome</keyword>
<reference evidence="1 2" key="1">
    <citation type="journal article" date="2019" name="Int. J. Syst. Evol. Microbiol.">
        <title>Capsulimonas corticalis gen. nov., sp. nov., an aerobic capsulated bacterium, of a novel bacterial order, Capsulimonadales ord. nov., of the class Armatimonadia of the phylum Armatimonadetes.</title>
        <authorList>
            <person name="Li J."/>
            <person name="Kudo C."/>
            <person name="Tonouchi A."/>
        </authorList>
    </citation>
    <scope>NUCLEOTIDE SEQUENCE [LARGE SCALE GENOMIC DNA]</scope>
    <source>
        <strain evidence="1 2">AX-7</strain>
    </source>
</reference>
<sequence length="129" mass="14571">MTNESLSPDVKRFIGNYINSVEQLDVLQLLCEDARQTWTAASVAGRLYIQSGSAEMRLDDLAAKALCSRSGNNPTVYQYYASNAATDLLVSQLMQVYQVRRDTVITIIFSKPSDRLTTFPDAYCFREER</sequence>
<dbReference type="Proteomes" id="UP000287394">
    <property type="component" value="Chromosome"/>
</dbReference>
<evidence type="ECO:0000313" key="1">
    <source>
        <dbReference type="EMBL" id="BDI34087.1"/>
    </source>
</evidence>
<evidence type="ECO:0000313" key="2">
    <source>
        <dbReference type="Proteomes" id="UP000287394"/>
    </source>
</evidence>
<dbReference type="EMBL" id="AP025739">
    <property type="protein sequence ID" value="BDI34087.1"/>
    <property type="molecule type" value="Genomic_DNA"/>
</dbReference>
<proteinExistence type="predicted"/>
<gene>
    <name evidence="1" type="ORF">CCAX7_61380</name>
</gene>
<protein>
    <submittedName>
        <fullName evidence="1">Uncharacterized protein</fullName>
    </submittedName>
</protein>
<dbReference type="AlphaFoldDB" id="A0A9N7L9Z0"/>
<accession>A0A9N7L9Z0</accession>
<dbReference type="KEGG" id="ccot:CCAX7_61380"/>
<organism evidence="1 2">
    <name type="scientific">Capsulimonas corticalis</name>
    <dbReference type="NCBI Taxonomy" id="2219043"/>
    <lineage>
        <taxon>Bacteria</taxon>
        <taxon>Bacillati</taxon>
        <taxon>Armatimonadota</taxon>
        <taxon>Armatimonadia</taxon>
        <taxon>Capsulimonadales</taxon>
        <taxon>Capsulimonadaceae</taxon>
        <taxon>Capsulimonas</taxon>
    </lineage>
</organism>
<name>A0A9N7L9Z0_9BACT</name>
<dbReference type="RefSeq" id="WP_119321635.1">
    <property type="nucleotide sequence ID" value="NZ_AP025739.1"/>
</dbReference>